<protein>
    <submittedName>
        <fullName evidence="4">FecR family protein</fullName>
    </submittedName>
</protein>
<dbReference type="EMBL" id="JACOIJ010000009">
    <property type="protein sequence ID" value="MBD1429223.1"/>
    <property type="molecule type" value="Genomic_DNA"/>
</dbReference>
<dbReference type="RefSeq" id="WP_149915215.1">
    <property type="nucleotide sequence ID" value="NZ_JACOIJ010000009.1"/>
</dbReference>
<dbReference type="PIRSF" id="PIRSF018266">
    <property type="entry name" value="FecR"/>
    <property type="match status" value="1"/>
</dbReference>
<keyword evidence="1" id="KW-0812">Transmembrane</keyword>
<evidence type="ECO:0000259" key="3">
    <source>
        <dbReference type="Pfam" id="PF16344"/>
    </source>
</evidence>
<accession>A0ABR7YDD4</accession>
<dbReference type="Pfam" id="PF16344">
    <property type="entry name" value="FecR_C"/>
    <property type="match status" value="1"/>
</dbReference>
<dbReference type="InterPro" id="IPR012373">
    <property type="entry name" value="Ferrdict_sens_TM"/>
</dbReference>
<dbReference type="InterPro" id="IPR006860">
    <property type="entry name" value="FecR"/>
</dbReference>
<dbReference type="PANTHER" id="PTHR30273:SF2">
    <property type="entry name" value="PROTEIN FECR"/>
    <property type="match status" value="1"/>
</dbReference>
<keyword evidence="1" id="KW-1133">Transmembrane helix</keyword>
<feature type="domain" description="FecR protein" evidence="2">
    <location>
        <begin position="164"/>
        <end position="256"/>
    </location>
</feature>
<evidence type="ECO:0000313" key="5">
    <source>
        <dbReference type="Proteomes" id="UP000651271"/>
    </source>
</evidence>
<gene>
    <name evidence="4" type="ORF">H8B04_06530</name>
</gene>
<dbReference type="Pfam" id="PF04773">
    <property type="entry name" value="FecR"/>
    <property type="match status" value="1"/>
</dbReference>
<keyword evidence="1" id="KW-0472">Membrane</keyword>
<comment type="caution">
    <text evidence="4">The sequence shown here is derived from an EMBL/GenBank/DDBJ whole genome shotgun (WGS) entry which is preliminary data.</text>
</comment>
<keyword evidence="5" id="KW-1185">Reference proteome</keyword>
<feature type="domain" description="Protein FecR C-terminal" evidence="3">
    <location>
        <begin position="296"/>
        <end position="361"/>
    </location>
</feature>
<proteinExistence type="predicted"/>
<organism evidence="4 5">
    <name type="scientific">Sphingobacterium litopenaei</name>
    <dbReference type="NCBI Taxonomy" id="2763500"/>
    <lineage>
        <taxon>Bacteria</taxon>
        <taxon>Pseudomonadati</taxon>
        <taxon>Bacteroidota</taxon>
        <taxon>Sphingobacteriia</taxon>
        <taxon>Sphingobacteriales</taxon>
        <taxon>Sphingobacteriaceae</taxon>
        <taxon>Sphingobacterium</taxon>
    </lineage>
</organism>
<reference evidence="4 5" key="1">
    <citation type="submission" date="2020-08" db="EMBL/GenBank/DDBJ databases">
        <title>Sphingobacterium sp. DN04309 isolated from aquaculture water.</title>
        <authorList>
            <person name="Zhang M."/>
        </authorList>
    </citation>
    <scope>NUCLEOTIDE SEQUENCE [LARGE SCALE GENOMIC DNA]</scope>
    <source>
        <strain evidence="4 5">DN04309</strain>
    </source>
</reference>
<name>A0ABR7YDD4_9SPHI</name>
<feature type="transmembrane region" description="Helical" evidence="1">
    <location>
        <begin position="72"/>
        <end position="92"/>
    </location>
</feature>
<evidence type="ECO:0000256" key="1">
    <source>
        <dbReference type="SAM" id="Phobius"/>
    </source>
</evidence>
<dbReference type="InterPro" id="IPR032508">
    <property type="entry name" value="FecR_C"/>
</dbReference>
<dbReference type="Gene3D" id="2.60.120.1440">
    <property type="match status" value="1"/>
</dbReference>
<dbReference type="PANTHER" id="PTHR30273">
    <property type="entry name" value="PERIPLASMIC SIGNAL SENSOR AND SIGMA FACTOR ACTIVATOR FECR-RELATED"/>
    <property type="match status" value="1"/>
</dbReference>
<evidence type="ECO:0000259" key="2">
    <source>
        <dbReference type="Pfam" id="PF04773"/>
    </source>
</evidence>
<sequence>MNNNAIDELLSKWKQGTLSEKEKKVLMSWYIRQAKQQLNYEIDTAQFSKDLQELKNYNFKSRKTKIRSLRPYYSAAALILVFISFIFIAVYYNSSTKMSSSDPIFSQGNRAILHQINGESVALEDFKSGDKVINDHFTTTKIDSGTIVYSLNGNHKQIPDYYEEITTPKGGEFKVILTDGTKVWLNNKTKLKFFISSTTAERHVWLQGEAFFEVAHDKDRPFFVTTGKQKVKVLGTAFNINTNDNQIVTTLVSGKVAINSNKIILKPGEQSITHDYTNYKVSQVDIEAYVSWKNGYFLFNYEPLSEVLSKLGDWYDVDFEVEQDLGDEKVWATVSRKRNLQDALKLIEKSGIAKFTINKERRISVQRVK</sequence>
<evidence type="ECO:0000313" key="4">
    <source>
        <dbReference type="EMBL" id="MBD1429223.1"/>
    </source>
</evidence>
<dbReference type="Gene3D" id="3.55.50.30">
    <property type="match status" value="1"/>
</dbReference>
<dbReference type="Proteomes" id="UP000651271">
    <property type="component" value="Unassembled WGS sequence"/>
</dbReference>